<organism evidence="7 8">
    <name type="scientific">Niastella yeongjuensis</name>
    <dbReference type="NCBI Taxonomy" id="354355"/>
    <lineage>
        <taxon>Bacteria</taxon>
        <taxon>Pseudomonadati</taxon>
        <taxon>Bacteroidota</taxon>
        <taxon>Chitinophagia</taxon>
        <taxon>Chitinophagales</taxon>
        <taxon>Chitinophagaceae</taxon>
        <taxon>Niastella</taxon>
    </lineage>
</organism>
<keyword evidence="3" id="KW-0378">Hydrolase</keyword>
<dbReference type="Proteomes" id="UP000192610">
    <property type="component" value="Unassembled WGS sequence"/>
</dbReference>
<dbReference type="OrthoDB" id="9804482at2"/>
<dbReference type="InterPro" id="IPR025657">
    <property type="entry name" value="RadC_JAB"/>
</dbReference>
<evidence type="ECO:0000256" key="4">
    <source>
        <dbReference type="ARBA" id="ARBA00022833"/>
    </source>
</evidence>
<keyword evidence="2" id="KW-0479">Metal-binding</keyword>
<dbReference type="PROSITE" id="PS50249">
    <property type="entry name" value="MPN"/>
    <property type="match status" value="1"/>
</dbReference>
<dbReference type="AlphaFoldDB" id="A0A1V9EDE7"/>
<evidence type="ECO:0000313" key="7">
    <source>
        <dbReference type="EMBL" id="OQP44139.1"/>
    </source>
</evidence>
<evidence type="ECO:0000259" key="6">
    <source>
        <dbReference type="PROSITE" id="PS50249"/>
    </source>
</evidence>
<dbReference type="RefSeq" id="WP_081203053.1">
    <property type="nucleotide sequence ID" value="NZ_FOCZ01000028.1"/>
</dbReference>
<keyword evidence="5" id="KW-0482">Metalloprotease</keyword>
<dbReference type="PANTHER" id="PTHR30471:SF3">
    <property type="entry name" value="UPF0758 PROTEIN YEES-RELATED"/>
    <property type="match status" value="1"/>
</dbReference>
<name>A0A1V9EDE7_9BACT</name>
<dbReference type="GO" id="GO:0006508">
    <property type="term" value="P:proteolysis"/>
    <property type="evidence" value="ECO:0007669"/>
    <property type="project" value="UniProtKB-KW"/>
</dbReference>
<dbReference type="InterPro" id="IPR020891">
    <property type="entry name" value="UPF0758_CS"/>
</dbReference>
<evidence type="ECO:0000313" key="8">
    <source>
        <dbReference type="Proteomes" id="UP000192610"/>
    </source>
</evidence>
<protein>
    <submittedName>
        <fullName evidence="7">DNA repair protein</fullName>
    </submittedName>
</protein>
<dbReference type="GO" id="GO:0046872">
    <property type="term" value="F:metal ion binding"/>
    <property type="evidence" value="ECO:0007669"/>
    <property type="project" value="UniProtKB-KW"/>
</dbReference>
<dbReference type="EMBL" id="LVXG01000039">
    <property type="protein sequence ID" value="OQP44139.1"/>
    <property type="molecule type" value="Genomic_DNA"/>
</dbReference>
<feature type="domain" description="MPN" evidence="6">
    <location>
        <begin position="28"/>
        <end position="153"/>
    </location>
</feature>
<gene>
    <name evidence="7" type="ORF">A4H97_33690</name>
</gene>
<dbReference type="InterPro" id="IPR037518">
    <property type="entry name" value="MPN"/>
</dbReference>
<accession>A0A1V9EDE7</accession>
<dbReference type="PROSITE" id="PS01302">
    <property type="entry name" value="UPF0758"/>
    <property type="match status" value="1"/>
</dbReference>
<comment type="caution">
    <text evidence="7">The sequence shown here is derived from an EMBL/GenBank/DDBJ whole genome shotgun (WGS) entry which is preliminary data.</text>
</comment>
<dbReference type="SUPFAM" id="SSF102712">
    <property type="entry name" value="JAB1/MPN domain"/>
    <property type="match status" value="1"/>
</dbReference>
<keyword evidence="1" id="KW-0645">Protease</keyword>
<evidence type="ECO:0000256" key="1">
    <source>
        <dbReference type="ARBA" id="ARBA00022670"/>
    </source>
</evidence>
<dbReference type="CDD" id="cd08071">
    <property type="entry name" value="MPN_DUF2466"/>
    <property type="match status" value="1"/>
</dbReference>
<dbReference type="STRING" id="354355.SAMN05660816_06917"/>
<sequence length="153" mass="17205">MEKHLLQLAAPEVELVYKTKVRSSDRVQLRGSVDTYNFLLQTWDENKLELQEQFKVILMNCKNRVLGIYELSTGGVTGTVADPKLIFMAALKANACTVIVAHNHPSGDPHPSTTDKDLTKKITQAGKLLDITVHDHIIVTRNFYYSFADKGMM</sequence>
<evidence type="ECO:0000256" key="2">
    <source>
        <dbReference type="ARBA" id="ARBA00022723"/>
    </source>
</evidence>
<dbReference type="InterPro" id="IPR001405">
    <property type="entry name" value="UPF0758"/>
</dbReference>
<dbReference type="PANTHER" id="PTHR30471">
    <property type="entry name" value="DNA REPAIR PROTEIN RADC"/>
    <property type="match status" value="1"/>
</dbReference>
<evidence type="ECO:0000256" key="5">
    <source>
        <dbReference type="ARBA" id="ARBA00023049"/>
    </source>
</evidence>
<dbReference type="Gene3D" id="3.40.140.10">
    <property type="entry name" value="Cytidine Deaminase, domain 2"/>
    <property type="match status" value="1"/>
</dbReference>
<dbReference type="Pfam" id="PF04002">
    <property type="entry name" value="RadC"/>
    <property type="match status" value="1"/>
</dbReference>
<proteinExistence type="predicted"/>
<evidence type="ECO:0000256" key="3">
    <source>
        <dbReference type="ARBA" id="ARBA00022801"/>
    </source>
</evidence>
<reference evidence="8" key="1">
    <citation type="submission" date="2016-04" db="EMBL/GenBank/DDBJ databases">
        <authorList>
            <person name="Chen L."/>
            <person name="Zhuang W."/>
            <person name="Wang G."/>
        </authorList>
    </citation>
    <scope>NUCLEOTIDE SEQUENCE [LARGE SCALE GENOMIC DNA]</scope>
    <source>
        <strain evidence="8">17621</strain>
    </source>
</reference>
<keyword evidence="8" id="KW-1185">Reference proteome</keyword>
<keyword evidence="4" id="KW-0862">Zinc</keyword>
<dbReference type="GO" id="GO:0008237">
    <property type="term" value="F:metallopeptidase activity"/>
    <property type="evidence" value="ECO:0007669"/>
    <property type="project" value="UniProtKB-KW"/>
</dbReference>